<dbReference type="Pfam" id="PF00239">
    <property type="entry name" value="Resolvase"/>
    <property type="match status" value="1"/>
</dbReference>
<dbReference type="Pfam" id="PF13408">
    <property type="entry name" value="Zn_ribbon_recom"/>
    <property type="match status" value="1"/>
</dbReference>
<protein>
    <submittedName>
        <fullName evidence="8">Recombinase family protein</fullName>
    </submittedName>
</protein>
<dbReference type="Gene3D" id="3.90.1750.20">
    <property type="entry name" value="Putative Large Serine Recombinase, Chain B, Domain 2"/>
    <property type="match status" value="1"/>
</dbReference>
<dbReference type="PROSITE" id="PS51736">
    <property type="entry name" value="RECOMBINASES_3"/>
    <property type="match status" value="1"/>
</dbReference>
<dbReference type="InterPro" id="IPR025827">
    <property type="entry name" value="Zn_ribbon_recom_dom"/>
</dbReference>
<dbReference type="EMBL" id="JBHTLU010000021">
    <property type="protein sequence ID" value="MFD1222073.1"/>
    <property type="molecule type" value="Genomic_DNA"/>
</dbReference>
<evidence type="ECO:0000256" key="4">
    <source>
        <dbReference type="PROSITE-ProRule" id="PRU10137"/>
    </source>
</evidence>
<keyword evidence="2" id="KW-0238">DNA-binding</keyword>
<reference evidence="9" key="1">
    <citation type="journal article" date="2019" name="Int. J. Syst. Evol. Microbiol.">
        <title>The Global Catalogue of Microorganisms (GCM) 10K type strain sequencing project: providing services to taxonomists for standard genome sequencing and annotation.</title>
        <authorList>
            <consortium name="The Broad Institute Genomics Platform"/>
            <consortium name="The Broad Institute Genome Sequencing Center for Infectious Disease"/>
            <person name="Wu L."/>
            <person name="Ma J."/>
        </authorList>
    </citation>
    <scope>NUCLEOTIDE SEQUENCE [LARGE SCALE GENOMIC DNA]</scope>
    <source>
        <strain evidence="9">CCUG 53270</strain>
    </source>
</reference>
<dbReference type="PROSITE" id="PS51737">
    <property type="entry name" value="RECOMBINASE_DNA_BIND"/>
    <property type="match status" value="1"/>
</dbReference>
<organism evidence="8 9">
    <name type="scientific">Paenibacillus vulneris</name>
    <dbReference type="NCBI Taxonomy" id="1133364"/>
    <lineage>
        <taxon>Bacteria</taxon>
        <taxon>Bacillati</taxon>
        <taxon>Bacillota</taxon>
        <taxon>Bacilli</taxon>
        <taxon>Bacillales</taxon>
        <taxon>Paenibacillaceae</taxon>
        <taxon>Paenibacillus</taxon>
    </lineage>
</organism>
<dbReference type="Proteomes" id="UP001597180">
    <property type="component" value="Unassembled WGS sequence"/>
</dbReference>
<proteinExistence type="predicted"/>
<dbReference type="InterPro" id="IPR011109">
    <property type="entry name" value="DNA_bind_recombinase_dom"/>
</dbReference>
<evidence type="ECO:0000256" key="1">
    <source>
        <dbReference type="ARBA" id="ARBA00022908"/>
    </source>
</evidence>
<dbReference type="SMART" id="SM00857">
    <property type="entry name" value="Resolvase"/>
    <property type="match status" value="1"/>
</dbReference>
<dbReference type="InterPro" id="IPR036162">
    <property type="entry name" value="Resolvase-like_N_sf"/>
</dbReference>
<dbReference type="PROSITE" id="PS00397">
    <property type="entry name" value="RECOMBINASES_1"/>
    <property type="match status" value="1"/>
</dbReference>
<evidence type="ECO:0000256" key="5">
    <source>
        <dbReference type="SAM" id="Coils"/>
    </source>
</evidence>
<dbReference type="PANTHER" id="PTHR30461:SF23">
    <property type="entry name" value="DNA RECOMBINASE-RELATED"/>
    <property type="match status" value="1"/>
</dbReference>
<sequence length="554" mass="63051">MGRTIAMTNKTVKAAIYARVSTEEQAEHGYSIEAQLDTLREYCQKNGLEVYEEYVDAGISGKSTTNRHALHRLLQDAEQNRFDQVLVWKSSRLTRNILDLLLIIEKLDKRNITFRSTSENLETSTIPGQNMLKLMGVIGEMERTTIVENVKMGLKHRARSGRHNGKLPLGYQAVADPSDPSGRSNVIVVEAEAIIIRKIFELYAAGRGLKSIANELNHCGYKTKTGNTFSTTAIKEILHNPFYNGKIRYNRYENWSNKRRRGKSAEPIISDGKHEAIIHDALWEKVQFLLQKKSFTPSRIFDGEFLLSGLIRCPNCGSAMVASRTRSKAKTGEIVNRLYYSCGAFRSKGSSVCSANSIRKQEAEEEVMNRLAKVLSKDRVLKTIVDKINHRLATRTLPLQAELEHIKSQLEHAESNKRKYLDLFEQRSDVDKSFFSGRMQEIQAKLNELQAMKSRLELELAEGNSSPVVFEQVRELIHGFHQVLIAAPLEQRKTLLHLFIKRITMNESKMIETIELSFNENTDSYFSDSPVAVAAGDFLQRKQARKREKIEITI</sequence>
<dbReference type="InterPro" id="IPR006119">
    <property type="entry name" value="Resolv_N"/>
</dbReference>
<accession>A0ABW3UMV4</accession>
<dbReference type="SUPFAM" id="SSF53041">
    <property type="entry name" value="Resolvase-like"/>
    <property type="match status" value="1"/>
</dbReference>
<dbReference type="PANTHER" id="PTHR30461">
    <property type="entry name" value="DNA-INVERTASE FROM LAMBDOID PROPHAGE"/>
    <property type="match status" value="1"/>
</dbReference>
<gene>
    <name evidence="8" type="ORF">ACFQ4B_18285</name>
</gene>
<keyword evidence="3" id="KW-0233">DNA recombination</keyword>
<dbReference type="Pfam" id="PF07508">
    <property type="entry name" value="Recombinase"/>
    <property type="match status" value="1"/>
</dbReference>
<evidence type="ECO:0000313" key="8">
    <source>
        <dbReference type="EMBL" id="MFD1222073.1"/>
    </source>
</evidence>
<keyword evidence="5" id="KW-0175">Coiled coil</keyword>
<evidence type="ECO:0000256" key="2">
    <source>
        <dbReference type="ARBA" id="ARBA00023125"/>
    </source>
</evidence>
<feature type="domain" description="Recombinase" evidence="7">
    <location>
        <begin position="168"/>
        <end position="296"/>
    </location>
</feature>
<dbReference type="Gene3D" id="3.40.50.1390">
    <property type="entry name" value="Resolvase, N-terminal catalytic domain"/>
    <property type="match status" value="1"/>
</dbReference>
<feature type="domain" description="Resolvase/invertase-type recombinase catalytic" evidence="6">
    <location>
        <begin position="13"/>
        <end position="161"/>
    </location>
</feature>
<dbReference type="InterPro" id="IPR050639">
    <property type="entry name" value="SSR_resolvase"/>
</dbReference>
<evidence type="ECO:0000259" key="6">
    <source>
        <dbReference type="PROSITE" id="PS51736"/>
    </source>
</evidence>
<dbReference type="InterPro" id="IPR006118">
    <property type="entry name" value="Recombinase_CS"/>
</dbReference>
<evidence type="ECO:0000259" key="7">
    <source>
        <dbReference type="PROSITE" id="PS51737"/>
    </source>
</evidence>
<dbReference type="CDD" id="cd00338">
    <property type="entry name" value="Ser_Recombinase"/>
    <property type="match status" value="1"/>
</dbReference>
<keyword evidence="9" id="KW-1185">Reference proteome</keyword>
<comment type="caution">
    <text evidence="8">The sequence shown here is derived from an EMBL/GenBank/DDBJ whole genome shotgun (WGS) entry which is preliminary data.</text>
</comment>
<dbReference type="InterPro" id="IPR038109">
    <property type="entry name" value="DNA_bind_recomb_sf"/>
</dbReference>
<feature type="active site" description="O-(5'-phospho-DNA)-serine intermediate" evidence="4">
    <location>
        <position position="21"/>
    </location>
</feature>
<dbReference type="RefSeq" id="WP_345592391.1">
    <property type="nucleotide sequence ID" value="NZ_BAABJG010000031.1"/>
</dbReference>
<feature type="coiled-coil region" evidence="5">
    <location>
        <begin position="403"/>
        <end position="466"/>
    </location>
</feature>
<evidence type="ECO:0000256" key="3">
    <source>
        <dbReference type="ARBA" id="ARBA00023172"/>
    </source>
</evidence>
<keyword evidence="1" id="KW-0229">DNA integration</keyword>
<evidence type="ECO:0000313" key="9">
    <source>
        <dbReference type="Proteomes" id="UP001597180"/>
    </source>
</evidence>
<name>A0ABW3UMV4_9BACL</name>